<dbReference type="EMBL" id="AZAN01000001">
    <property type="protein sequence ID" value="ETA71165.1"/>
    <property type="molecule type" value="Genomic_DNA"/>
</dbReference>
<dbReference type="AlphaFoldDB" id="W9DZY5"/>
<evidence type="ECO:0000313" key="1">
    <source>
        <dbReference type="EMBL" id="ETA71165.1"/>
    </source>
</evidence>
<evidence type="ECO:0000313" key="2">
    <source>
        <dbReference type="Proteomes" id="UP000019485"/>
    </source>
</evidence>
<dbReference type="Proteomes" id="UP000019485">
    <property type="component" value="Unassembled WGS sequence"/>
</dbReference>
<proteinExistence type="predicted"/>
<sequence>MTDSKTELQALMAEYERATSTRDINQVIPLICAGATYRFTWTGRVDGRRRSEYGRGTNMIAKQRDE</sequence>
<name>W9DZY5_9ACTN</name>
<protein>
    <recommendedName>
        <fullName evidence="3">SnoaL-like domain-containing protein</fullName>
    </recommendedName>
</protein>
<gene>
    <name evidence="1" type="ORF">ActroDRAFT_0194</name>
</gene>
<dbReference type="HOGENOM" id="CLU_2821449_0_0_11"/>
<reference evidence="1 2" key="1">
    <citation type="submission" date="2013-08" db="EMBL/GenBank/DDBJ databases">
        <authorList>
            <consortium name="DOE Joint Genome Institute"/>
            <person name="Eisen J."/>
            <person name="Huntemann M."/>
            <person name="Han J."/>
            <person name="Chen A."/>
            <person name="Kyrpides N."/>
            <person name="Mavromatis K."/>
            <person name="Markowitz V."/>
            <person name="Palaniappan K."/>
            <person name="Ivanova N."/>
            <person name="Schaumberg A."/>
            <person name="Pati A."/>
            <person name="Liolios K."/>
            <person name="Nordberg H.P."/>
            <person name="Cantor M.N."/>
            <person name="Hua S.X."/>
            <person name="Woyke T."/>
        </authorList>
    </citation>
    <scope>NUCLEOTIDE SEQUENCE [LARGE SCALE GENOMIC DNA]</scope>
    <source>
        <strain evidence="1 2">DSM 44927</strain>
    </source>
</reference>
<organism evidence="1 2">
    <name type="scientific">Actinospica robiniae DSM 44927</name>
    <dbReference type="NCBI Taxonomy" id="479430"/>
    <lineage>
        <taxon>Bacteria</taxon>
        <taxon>Bacillati</taxon>
        <taxon>Actinomycetota</taxon>
        <taxon>Actinomycetes</taxon>
        <taxon>Catenulisporales</taxon>
        <taxon>Actinospicaceae</taxon>
        <taxon>Actinospica</taxon>
    </lineage>
</organism>
<evidence type="ECO:0008006" key="3">
    <source>
        <dbReference type="Google" id="ProtNLM"/>
    </source>
</evidence>
<accession>W9DZY5</accession>
<comment type="caution">
    <text evidence="1">The sequence shown here is derived from an EMBL/GenBank/DDBJ whole genome shotgun (WGS) entry which is preliminary data.</text>
</comment>
<keyword evidence="2" id="KW-1185">Reference proteome</keyword>
<dbReference type="RefSeq" id="WP_034260498.1">
    <property type="nucleotide sequence ID" value="NZ_KI632511.1"/>
</dbReference>